<evidence type="ECO:0000313" key="2">
    <source>
        <dbReference type="Proteomes" id="UP001562159"/>
    </source>
</evidence>
<dbReference type="InterPro" id="IPR036390">
    <property type="entry name" value="WH_DNA-bd_sf"/>
</dbReference>
<organism evidence="1 2">
    <name type="scientific">Rhodanobacter humi</name>
    <dbReference type="NCBI Taxonomy" id="1888173"/>
    <lineage>
        <taxon>Bacteria</taxon>
        <taxon>Pseudomonadati</taxon>
        <taxon>Pseudomonadota</taxon>
        <taxon>Gammaproteobacteria</taxon>
        <taxon>Lysobacterales</taxon>
        <taxon>Rhodanobacteraceae</taxon>
        <taxon>Rhodanobacter</taxon>
    </lineage>
</organism>
<protein>
    <recommendedName>
        <fullName evidence="3">Transcriptional regulator</fullName>
    </recommendedName>
</protein>
<keyword evidence="2" id="KW-1185">Reference proteome</keyword>
<dbReference type="Proteomes" id="UP001562159">
    <property type="component" value="Unassembled WGS sequence"/>
</dbReference>
<accession>A0ABV4AST9</accession>
<sequence>MKAIIEIASNADMHRRAVDAVRALAAGKAKATDFRIGFENAAQVFAELSAERLRTLETLRREGAQSIYALAKALGRNYSNVHQDVQRLMALGLVERDEDGVRVPFDELEIHVPLGARAA</sequence>
<dbReference type="Pfam" id="PF25212">
    <property type="entry name" value="HVO_A0114"/>
    <property type="match status" value="1"/>
</dbReference>
<dbReference type="EMBL" id="JBGBPY010000001">
    <property type="protein sequence ID" value="MEY2183415.1"/>
    <property type="molecule type" value="Genomic_DNA"/>
</dbReference>
<dbReference type="SUPFAM" id="SSF46785">
    <property type="entry name" value="Winged helix' DNA-binding domain"/>
    <property type="match status" value="1"/>
</dbReference>
<reference evidence="1 2" key="1">
    <citation type="submission" date="2024-07" db="EMBL/GenBank/DDBJ databases">
        <title>Molecular mechanisms and environmental adaptations of flagellar loss and biofilm growth of Rhodanobacter under environmental stress.</title>
        <authorList>
            <person name="Chen M."/>
        </authorList>
    </citation>
    <scope>NUCLEOTIDE SEQUENCE [LARGE SCALE GENOMIC DNA]</scope>
    <source>
        <strain evidence="1 2">RS22</strain>
    </source>
</reference>
<gene>
    <name evidence="1" type="ORF">AB7878_13410</name>
</gene>
<dbReference type="Gene3D" id="1.10.10.10">
    <property type="entry name" value="Winged helix-like DNA-binding domain superfamily/Winged helix DNA-binding domain"/>
    <property type="match status" value="1"/>
</dbReference>
<dbReference type="InterPro" id="IPR036388">
    <property type="entry name" value="WH-like_DNA-bd_sf"/>
</dbReference>
<proteinExistence type="predicted"/>
<evidence type="ECO:0000313" key="1">
    <source>
        <dbReference type="EMBL" id="MEY2183415.1"/>
    </source>
</evidence>
<evidence type="ECO:0008006" key="3">
    <source>
        <dbReference type="Google" id="ProtNLM"/>
    </source>
</evidence>
<comment type="caution">
    <text evidence="1">The sequence shown here is derived from an EMBL/GenBank/DDBJ whole genome shotgun (WGS) entry which is preliminary data.</text>
</comment>
<name>A0ABV4AST9_9GAMM</name>